<dbReference type="EMBL" id="BPUX01000012">
    <property type="protein sequence ID" value="GJH42698.1"/>
    <property type="molecule type" value="Genomic_DNA"/>
</dbReference>
<feature type="transmembrane region" description="Helical" evidence="1">
    <location>
        <begin position="57"/>
        <end position="76"/>
    </location>
</feature>
<evidence type="ECO:0000313" key="3">
    <source>
        <dbReference type="EMBL" id="SUC09727.1"/>
    </source>
</evidence>
<dbReference type="EMBL" id="UGTV01000015">
    <property type="protein sequence ID" value="SUC09727.1"/>
    <property type="molecule type" value="Genomic_DNA"/>
</dbReference>
<keyword evidence="1" id="KW-0472">Membrane</keyword>
<reference evidence="3 4" key="1">
    <citation type="submission" date="2018-06" db="EMBL/GenBank/DDBJ databases">
        <authorList>
            <consortium name="Pathogen Informatics"/>
            <person name="Doyle S."/>
        </authorList>
    </citation>
    <scope>NUCLEOTIDE SEQUENCE [LARGE SCALE GENOMIC DNA]</scope>
    <source>
        <strain evidence="3 4">NCTC11621</strain>
    </source>
</reference>
<dbReference type="RefSeq" id="WP_049214228.1">
    <property type="nucleotide sequence ID" value="NZ_BPUX01000012.1"/>
</dbReference>
<evidence type="ECO:0000256" key="1">
    <source>
        <dbReference type="SAM" id="Phobius"/>
    </source>
</evidence>
<name>A0A379ETL8_9PAST</name>
<dbReference type="GeneID" id="69686739"/>
<dbReference type="OrthoDB" id="6629833at2"/>
<feature type="transmembrane region" description="Helical" evidence="1">
    <location>
        <begin position="96"/>
        <end position="114"/>
    </location>
</feature>
<proteinExistence type="predicted"/>
<dbReference type="Proteomes" id="UP001052140">
    <property type="component" value="Unassembled WGS sequence"/>
</dbReference>
<organism evidence="3 4">
    <name type="scientific">Pasteurella canis</name>
    <dbReference type="NCBI Taxonomy" id="753"/>
    <lineage>
        <taxon>Bacteria</taxon>
        <taxon>Pseudomonadati</taxon>
        <taxon>Pseudomonadota</taxon>
        <taxon>Gammaproteobacteria</taxon>
        <taxon>Pasteurellales</taxon>
        <taxon>Pasteurellaceae</taxon>
        <taxon>Pasteurella</taxon>
    </lineage>
</organism>
<keyword evidence="1" id="KW-1133">Transmembrane helix</keyword>
<feature type="transmembrane region" description="Helical" evidence="1">
    <location>
        <begin position="120"/>
        <end position="138"/>
    </location>
</feature>
<evidence type="ECO:0000313" key="2">
    <source>
        <dbReference type="EMBL" id="GJH42698.1"/>
    </source>
</evidence>
<accession>A0A379ETL8</accession>
<dbReference type="Proteomes" id="UP000254704">
    <property type="component" value="Unassembled WGS sequence"/>
</dbReference>
<reference evidence="2" key="2">
    <citation type="submission" date="2024-05" db="EMBL/GenBank/DDBJ databases">
        <title>Determining zoonotic pasteurella genome.</title>
        <authorList>
            <person name="Maeda T."/>
            <person name="Takahashi T."/>
            <person name="Yoshida H."/>
        </authorList>
    </citation>
    <scope>NUCLEOTIDE SEQUENCE</scope>
    <source>
        <strain evidence="2">PA42</strain>
    </source>
</reference>
<evidence type="ECO:0008006" key="6">
    <source>
        <dbReference type="Google" id="ProtNLM"/>
    </source>
</evidence>
<feature type="transmembrane region" description="Helical" evidence="1">
    <location>
        <begin position="159"/>
        <end position="179"/>
    </location>
</feature>
<dbReference type="AlphaFoldDB" id="A0A379ETL8"/>
<evidence type="ECO:0000313" key="5">
    <source>
        <dbReference type="Proteomes" id="UP001052140"/>
    </source>
</evidence>
<keyword evidence="5" id="KW-1185">Reference proteome</keyword>
<gene>
    <name evidence="3" type="ORF">NCTC11621_00747</name>
    <name evidence="2" type="ORF">PA42_08720</name>
</gene>
<keyword evidence="1" id="KW-0812">Transmembrane</keyword>
<evidence type="ECO:0000313" key="4">
    <source>
        <dbReference type="Proteomes" id="UP000254704"/>
    </source>
</evidence>
<sequence>MFKHISNLIFSSASMAFLVILGWSTAYSYGWGQSYFYGYPWWYVDIHISNIARTTGYVISVTLILANISFLAIYAVRKLKPFLSYNNLNRLRASSLSFIIWLPLLIINFLLTGYFNYLVILIYIILFICFTFIIKGYIEKYITFFKKDIILKCIYNHQYCLLIFTYLYFVIAAFVIGYFRPCFTQTFDMVEFNHKMYYVLSKYDDAIILSEQIKKDGKDFYIYRINTNVLNHIKTGQPAHLVNSECNQKH</sequence>
<protein>
    <recommendedName>
        <fullName evidence="6">Transmembrane protein</fullName>
    </recommendedName>
</protein>